<organism evidence="1 2">
    <name type="scientific">Protopolystoma xenopodis</name>
    <dbReference type="NCBI Taxonomy" id="117903"/>
    <lineage>
        <taxon>Eukaryota</taxon>
        <taxon>Metazoa</taxon>
        <taxon>Spiralia</taxon>
        <taxon>Lophotrochozoa</taxon>
        <taxon>Platyhelminthes</taxon>
        <taxon>Monogenea</taxon>
        <taxon>Polyopisthocotylea</taxon>
        <taxon>Polystomatidea</taxon>
        <taxon>Polystomatidae</taxon>
        <taxon>Protopolystoma</taxon>
    </lineage>
</organism>
<comment type="caution">
    <text evidence="1">The sequence shown here is derived from an EMBL/GenBank/DDBJ whole genome shotgun (WGS) entry which is preliminary data.</text>
</comment>
<keyword evidence="2" id="KW-1185">Reference proteome</keyword>
<dbReference type="AlphaFoldDB" id="A0A448X1R3"/>
<proteinExistence type="predicted"/>
<dbReference type="Proteomes" id="UP000784294">
    <property type="component" value="Unassembled WGS sequence"/>
</dbReference>
<sequence>MLKRLQKTIEWMPPEPYDRLLLMLLAPARPIQTDSPIDLHHNISQSTTGRISAPSFSDRISYSEASSFLPGSPSFPYDRLTATLGPFDSLSGAKASWNVAGLIACPADSLTGCSQAAQNNATATASIYASNAIGTASTSSATGRFSLCQQAAGNGSTFVSGPSGRLATKSASCSGHALASSVSYGLGGSAYGLQRGSGGASGGGCSGNVGYSRLIPGYANCSSRRKLASGASLSSAHVKKRSALVAAEASLASTSSPLGIDSRALLTGSSYATDKSDLLTSRLVVWLKKQIFVLGRNEDQHSTASHIFIR</sequence>
<reference evidence="1" key="1">
    <citation type="submission" date="2018-11" db="EMBL/GenBank/DDBJ databases">
        <authorList>
            <consortium name="Pathogen Informatics"/>
        </authorList>
    </citation>
    <scope>NUCLEOTIDE SEQUENCE</scope>
</reference>
<dbReference type="EMBL" id="CAAALY010076315">
    <property type="protein sequence ID" value="VEL25801.1"/>
    <property type="molecule type" value="Genomic_DNA"/>
</dbReference>
<accession>A0A448X1R3</accession>
<dbReference type="OrthoDB" id="6270916at2759"/>
<protein>
    <submittedName>
        <fullName evidence="1">Uncharacterized protein</fullName>
    </submittedName>
</protein>
<evidence type="ECO:0000313" key="2">
    <source>
        <dbReference type="Proteomes" id="UP000784294"/>
    </source>
</evidence>
<evidence type="ECO:0000313" key="1">
    <source>
        <dbReference type="EMBL" id="VEL25801.1"/>
    </source>
</evidence>
<name>A0A448X1R3_9PLAT</name>
<gene>
    <name evidence="1" type="ORF">PXEA_LOCUS19241</name>
</gene>